<evidence type="ECO:0000313" key="6">
    <source>
        <dbReference type="Ensembl" id="ENSCCRP00015029193.1"/>
    </source>
</evidence>
<dbReference type="GO" id="GO:0004888">
    <property type="term" value="F:transmembrane signaling receptor activity"/>
    <property type="evidence" value="ECO:0007669"/>
    <property type="project" value="TreeGrafter"/>
</dbReference>
<reference evidence="6" key="1">
    <citation type="submission" date="2025-08" db="UniProtKB">
        <authorList>
            <consortium name="Ensembl"/>
        </authorList>
    </citation>
    <scope>IDENTIFICATION</scope>
</reference>
<dbReference type="Ensembl" id="ENSCCRT00015030220.1">
    <property type="protein sequence ID" value="ENSCCRP00015029193.1"/>
    <property type="gene ID" value="ENSCCRG00015012312.1"/>
</dbReference>
<feature type="transmembrane region" description="Helical" evidence="4">
    <location>
        <begin position="7"/>
        <end position="27"/>
    </location>
</feature>
<accession>A0A8C1YTG0</accession>
<proteinExistence type="predicted"/>
<feature type="domain" description="Ig-like" evidence="5">
    <location>
        <begin position="90"/>
        <end position="171"/>
    </location>
</feature>
<dbReference type="InterPro" id="IPR036179">
    <property type="entry name" value="Ig-like_dom_sf"/>
</dbReference>
<keyword evidence="3 4" id="KW-0472">Membrane</keyword>
<keyword evidence="2 4" id="KW-0812">Transmembrane</keyword>
<dbReference type="InterPro" id="IPR013106">
    <property type="entry name" value="Ig_V-set"/>
</dbReference>
<dbReference type="InterPro" id="IPR013783">
    <property type="entry name" value="Ig-like_fold"/>
</dbReference>
<protein>
    <submittedName>
        <fullName evidence="6">Si:dkeyp-104b3.18</fullName>
    </submittedName>
</protein>
<dbReference type="SMART" id="SM00409">
    <property type="entry name" value="IG"/>
    <property type="match status" value="2"/>
</dbReference>
<sequence length="347" mass="39271">MASYTKINIFYISVGFWLSLGESIILCCVCLKWILFIIFEMTHSVLFMVFYVKTELIKNRFNINHERNNGLCVCLGVECFDGGFNHTLTVQTGGSVTIPCYYDKKYTQQKKYWFSEIDKTFKNTSEENLSVIDHSDQSLFTVTMRNLQNKHSGPYYCIVETGEQPSKKTIYETYLKIQSAPGVSVVSSSVSGHEGGDISVQCVYSSDYQNKLKQWCRYKDQSCYTVGRTDTSQNPSVQISDDDGGRSFTVLMTGLRLTDSGWYFCSAGQAMNPVHLTVTEAEPQKGKDTSVFKHFSLTSLLSELFCICLLFVVMHSISSASFAFHSNNHFLIAFVILLLCVFLSLQK</sequence>
<comment type="subcellular location">
    <subcellularLocation>
        <location evidence="1">Membrane</location>
    </subcellularLocation>
</comment>
<dbReference type="GO" id="GO:0005886">
    <property type="term" value="C:plasma membrane"/>
    <property type="evidence" value="ECO:0007669"/>
    <property type="project" value="TreeGrafter"/>
</dbReference>
<evidence type="ECO:0000313" key="7">
    <source>
        <dbReference type="Proteomes" id="UP000694700"/>
    </source>
</evidence>
<evidence type="ECO:0000256" key="1">
    <source>
        <dbReference type="ARBA" id="ARBA00004370"/>
    </source>
</evidence>
<dbReference type="SUPFAM" id="SSF48726">
    <property type="entry name" value="Immunoglobulin"/>
    <property type="match status" value="2"/>
</dbReference>
<dbReference type="PANTHER" id="PTHR11860">
    <property type="entry name" value="POLYMERIC-IMMUNOGLOBULIN RECEPTOR"/>
    <property type="match status" value="1"/>
</dbReference>
<dbReference type="InterPro" id="IPR007110">
    <property type="entry name" value="Ig-like_dom"/>
</dbReference>
<keyword evidence="4" id="KW-1133">Transmembrane helix</keyword>
<dbReference type="AlphaFoldDB" id="A0A8C1YTG0"/>
<dbReference type="InterPro" id="IPR003599">
    <property type="entry name" value="Ig_sub"/>
</dbReference>
<feature type="domain" description="Ig-like" evidence="5">
    <location>
        <begin position="181"/>
        <end position="279"/>
    </location>
</feature>
<dbReference type="Gene3D" id="2.60.40.10">
    <property type="entry name" value="Immunoglobulins"/>
    <property type="match status" value="2"/>
</dbReference>
<name>A0A8C1YTG0_CYPCA</name>
<feature type="transmembrane region" description="Helical" evidence="4">
    <location>
        <begin position="33"/>
        <end position="52"/>
    </location>
</feature>
<dbReference type="PROSITE" id="PS50835">
    <property type="entry name" value="IG_LIKE"/>
    <property type="match status" value="2"/>
</dbReference>
<evidence type="ECO:0000256" key="4">
    <source>
        <dbReference type="SAM" id="Phobius"/>
    </source>
</evidence>
<dbReference type="Pfam" id="PF07686">
    <property type="entry name" value="V-set"/>
    <property type="match status" value="2"/>
</dbReference>
<dbReference type="PANTHER" id="PTHR11860:SF87">
    <property type="entry name" value="CMRF35-LIKE MOLECULE 8"/>
    <property type="match status" value="1"/>
</dbReference>
<dbReference type="InterPro" id="IPR050671">
    <property type="entry name" value="CD300_family_receptors"/>
</dbReference>
<feature type="transmembrane region" description="Helical" evidence="4">
    <location>
        <begin position="329"/>
        <end position="345"/>
    </location>
</feature>
<evidence type="ECO:0000256" key="2">
    <source>
        <dbReference type="ARBA" id="ARBA00022692"/>
    </source>
</evidence>
<evidence type="ECO:0000259" key="5">
    <source>
        <dbReference type="PROSITE" id="PS50835"/>
    </source>
</evidence>
<evidence type="ECO:0000256" key="3">
    <source>
        <dbReference type="ARBA" id="ARBA00023136"/>
    </source>
</evidence>
<organism evidence="6 7">
    <name type="scientific">Cyprinus carpio</name>
    <name type="common">Common carp</name>
    <dbReference type="NCBI Taxonomy" id="7962"/>
    <lineage>
        <taxon>Eukaryota</taxon>
        <taxon>Metazoa</taxon>
        <taxon>Chordata</taxon>
        <taxon>Craniata</taxon>
        <taxon>Vertebrata</taxon>
        <taxon>Euteleostomi</taxon>
        <taxon>Actinopterygii</taxon>
        <taxon>Neopterygii</taxon>
        <taxon>Teleostei</taxon>
        <taxon>Ostariophysi</taxon>
        <taxon>Cypriniformes</taxon>
        <taxon>Cyprinidae</taxon>
        <taxon>Cyprininae</taxon>
        <taxon>Cyprinus</taxon>
    </lineage>
</organism>
<feature type="transmembrane region" description="Helical" evidence="4">
    <location>
        <begin position="295"/>
        <end position="317"/>
    </location>
</feature>
<dbReference type="Proteomes" id="UP000694700">
    <property type="component" value="Unplaced"/>
</dbReference>